<dbReference type="InParanoid" id="A0A6J2XJ96"/>
<dbReference type="Proteomes" id="UP000504635">
    <property type="component" value="Unplaced"/>
</dbReference>
<dbReference type="SMART" id="SM00034">
    <property type="entry name" value="CLECT"/>
    <property type="match status" value="1"/>
</dbReference>
<keyword evidence="1" id="KW-1015">Disulfide bond</keyword>
<proteinExistence type="predicted"/>
<dbReference type="RefSeq" id="XP_030751176.1">
    <property type="nucleotide sequence ID" value="XM_030895316.1"/>
</dbReference>
<evidence type="ECO:0000256" key="1">
    <source>
        <dbReference type="ARBA" id="ARBA00023157"/>
    </source>
</evidence>
<organism evidence="4 5">
    <name type="scientific">Sitophilus oryzae</name>
    <name type="common">Rice weevil</name>
    <name type="synonym">Curculio oryzae</name>
    <dbReference type="NCBI Taxonomy" id="7048"/>
    <lineage>
        <taxon>Eukaryota</taxon>
        <taxon>Metazoa</taxon>
        <taxon>Ecdysozoa</taxon>
        <taxon>Arthropoda</taxon>
        <taxon>Hexapoda</taxon>
        <taxon>Insecta</taxon>
        <taxon>Pterygota</taxon>
        <taxon>Neoptera</taxon>
        <taxon>Endopterygota</taxon>
        <taxon>Coleoptera</taxon>
        <taxon>Polyphaga</taxon>
        <taxon>Cucujiformia</taxon>
        <taxon>Curculionidae</taxon>
        <taxon>Dryophthorinae</taxon>
        <taxon>Sitophilus</taxon>
    </lineage>
</organism>
<gene>
    <name evidence="5" type="primary">LOC115878732</name>
</gene>
<dbReference type="GeneID" id="115878732"/>
<dbReference type="InterPro" id="IPR016186">
    <property type="entry name" value="C-type_lectin-like/link_sf"/>
</dbReference>
<dbReference type="SUPFAM" id="SSF56436">
    <property type="entry name" value="C-type lectin-like"/>
    <property type="match status" value="1"/>
</dbReference>
<dbReference type="PANTHER" id="PTHR22803">
    <property type="entry name" value="MANNOSE, PHOSPHOLIPASE, LECTIN RECEPTOR RELATED"/>
    <property type="match status" value="1"/>
</dbReference>
<dbReference type="InterPro" id="IPR016187">
    <property type="entry name" value="CTDL_fold"/>
</dbReference>
<evidence type="ECO:0000313" key="5">
    <source>
        <dbReference type="RefSeq" id="XP_030751176.1"/>
    </source>
</evidence>
<evidence type="ECO:0000256" key="2">
    <source>
        <dbReference type="SAM" id="SignalP"/>
    </source>
</evidence>
<dbReference type="KEGG" id="soy:115878732"/>
<dbReference type="AlphaFoldDB" id="A0A6J2XJ96"/>
<feature type="chain" id="PRO_5026813602" evidence="2">
    <location>
        <begin position="20"/>
        <end position="170"/>
    </location>
</feature>
<dbReference type="PROSITE" id="PS00615">
    <property type="entry name" value="C_TYPE_LECTIN_1"/>
    <property type="match status" value="1"/>
</dbReference>
<reference evidence="5" key="1">
    <citation type="submission" date="2025-08" db="UniProtKB">
        <authorList>
            <consortium name="RefSeq"/>
        </authorList>
    </citation>
    <scope>IDENTIFICATION</scope>
    <source>
        <tissue evidence="5">Gonads</tissue>
    </source>
</reference>
<dbReference type="Gene3D" id="3.10.100.10">
    <property type="entry name" value="Mannose-Binding Protein A, subunit A"/>
    <property type="match status" value="1"/>
</dbReference>
<feature type="signal peptide" evidence="2">
    <location>
        <begin position="1"/>
        <end position="19"/>
    </location>
</feature>
<accession>A0A6J2XJ96</accession>
<keyword evidence="2" id="KW-0732">Signal</keyword>
<dbReference type="CDD" id="cd00037">
    <property type="entry name" value="CLECT"/>
    <property type="match status" value="1"/>
</dbReference>
<dbReference type="OrthoDB" id="7962197at2759"/>
<sequence>MSYLFKAILILLYSYYVCACIMPVKEYVVFPESLGFFDAYINCKQNKLEPAEVHTEEEEIQLESALERAGAKAGWQNAYWIFGIKLKNKPFFYWMDSGVRVTYDKYWPGEPTNYNGTEDCLDIFKNDNGNFGWNDVPCNLHFKYICQKPMPPICQTCNYGSEVLPELYRK</sequence>
<evidence type="ECO:0000259" key="3">
    <source>
        <dbReference type="PROSITE" id="PS50041"/>
    </source>
</evidence>
<keyword evidence="4" id="KW-1185">Reference proteome</keyword>
<dbReference type="Pfam" id="PF00059">
    <property type="entry name" value="Lectin_C"/>
    <property type="match status" value="1"/>
</dbReference>
<name>A0A6J2XJ96_SITOR</name>
<protein>
    <submittedName>
        <fullName evidence="5">Perlucin-like</fullName>
    </submittedName>
</protein>
<dbReference type="PROSITE" id="PS50041">
    <property type="entry name" value="C_TYPE_LECTIN_2"/>
    <property type="match status" value="1"/>
</dbReference>
<dbReference type="InterPro" id="IPR018378">
    <property type="entry name" value="C-type_lectin_CS"/>
</dbReference>
<dbReference type="InterPro" id="IPR050111">
    <property type="entry name" value="C-type_lectin/snaclec_domain"/>
</dbReference>
<feature type="domain" description="C-type lectin" evidence="3">
    <location>
        <begin position="27"/>
        <end position="147"/>
    </location>
</feature>
<dbReference type="InterPro" id="IPR001304">
    <property type="entry name" value="C-type_lectin-like"/>
</dbReference>
<evidence type="ECO:0000313" key="4">
    <source>
        <dbReference type="Proteomes" id="UP000504635"/>
    </source>
</evidence>